<proteinExistence type="predicted"/>
<dbReference type="InterPro" id="IPR052789">
    <property type="entry name" value="SSUH2_homolog"/>
</dbReference>
<dbReference type="Proteomes" id="UP000663879">
    <property type="component" value="Unassembled WGS sequence"/>
</dbReference>
<accession>A0A813X2Q8</accession>
<name>A0A813X2Q8_9BILA</name>
<dbReference type="PANTHER" id="PTHR48465:SF1">
    <property type="entry name" value="PROTEIN SSUH2 HOMOLOG"/>
    <property type="match status" value="1"/>
</dbReference>
<evidence type="ECO:0000313" key="2">
    <source>
        <dbReference type="Proteomes" id="UP000663879"/>
    </source>
</evidence>
<protein>
    <recommendedName>
        <fullName evidence="3">SSUH2</fullName>
    </recommendedName>
</protein>
<sequence>MSTNDDPPAYPENPQNFDGYEKIGVCIPNPIEMNNLPEIEFKKQENIEEAPSISEDQARDALRNFVKESIFYKKEPVETMRVISMTPFNTSKYTLDTFVETRSTNYKSEPFFGVPNMMLNMMNGRPPQPWEINARPSSLFVDSIFKTEIPNSSHLEICRMCNAQGFKPCFHCKGSGRKPCFSCNGMRFKTGIDSKQEPCFSCKGNGFDSCFQCKGSGRDPCFHCKGAGRLKWYLELCVEFKTHKDEYFKHSDHVTEKNLKKCIGKSVFTETNHKLNPITNYSDSAINQASNSLINQHLSKYSSSKILAQRHEINVIPVTLVTYEYNGKQYNYIVYGLENKVNTDEYPAKGCCTII</sequence>
<dbReference type="AlphaFoldDB" id="A0A813X2Q8"/>
<dbReference type="PANTHER" id="PTHR48465">
    <property type="entry name" value="PROTEIN SSUH2 HOMOLOG"/>
    <property type="match status" value="1"/>
</dbReference>
<organism evidence="1 2">
    <name type="scientific">Brachionus calyciflorus</name>
    <dbReference type="NCBI Taxonomy" id="104777"/>
    <lineage>
        <taxon>Eukaryota</taxon>
        <taxon>Metazoa</taxon>
        <taxon>Spiralia</taxon>
        <taxon>Gnathifera</taxon>
        <taxon>Rotifera</taxon>
        <taxon>Eurotatoria</taxon>
        <taxon>Monogononta</taxon>
        <taxon>Pseudotrocha</taxon>
        <taxon>Ploima</taxon>
        <taxon>Brachionidae</taxon>
        <taxon>Brachionus</taxon>
    </lineage>
</organism>
<dbReference type="EMBL" id="CAJNOC010001462">
    <property type="protein sequence ID" value="CAF0866918.1"/>
    <property type="molecule type" value="Genomic_DNA"/>
</dbReference>
<dbReference type="OrthoDB" id="3355217at2759"/>
<gene>
    <name evidence="1" type="ORF">OXX778_LOCUS9730</name>
</gene>
<keyword evidence="2" id="KW-1185">Reference proteome</keyword>
<comment type="caution">
    <text evidence="1">The sequence shown here is derived from an EMBL/GenBank/DDBJ whole genome shotgun (WGS) entry which is preliminary data.</text>
</comment>
<reference evidence="1" key="1">
    <citation type="submission" date="2021-02" db="EMBL/GenBank/DDBJ databases">
        <authorList>
            <person name="Nowell W R."/>
        </authorList>
    </citation>
    <scope>NUCLEOTIDE SEQUENCE</scope>
    <source>
        <strain evidence="1">Ploen Becks lab</strain>
    </source>
</reference>
<evidence type="ECO:0008006" key="3">
    <source>
        <dbReference type="Google" id="ProtNLM"/>
    </source>
</evidence>
<evidence type="ECO:0000313" key="1">
    <source>
        <dbReference type="EMBL" id="CAF0866918.1"/>
    </source>
</evidence>